<proteinExistence type="predicted"/>
<comment type="caution">
    <text evidence="2">The sequence shown here is derived from an EMBL/GenBank/DDBJ whole genome shotgun (WGS) entry which is preliminary data.</text>
</comment>
<dbReference type="Proteomes" id="UP000283383">
    <property type="component" value="Unassembled WGS sequence"/>
</dbReference>
<gene>
    <name evidence="2" type="ORF">GcM3_223003</name>
</gene>
<reference evidence="2 3" key="1">
    <citation type="journal article" date="2018" name="BMC Genomics">
        <title>Comparative genome analyses reveal sequence features reflecting distinct modes of host-adaptation between dicot and monocot powdery mildew.</title>
        <authorList>
            <person name="Wu Y."/>
            <person name="Ma X."/>
            <person name="Pan Z."/>
            <person name="Kale S.D."/>
            <person name="Song Y."/>
            <person name="King H."/>
            <person name="Zhang Q."/>
            <person name="Presley C."/>
            <person name="Deng X."/>
            <person name="Wei C.I."/>
            <person name="Xiao S."/>
        </authorList>
    </citation>
    <scope>NUCLEOTIDE SEQUENCE [LARGE SCALE GENOMIC DNA]</scope>
    <source>
        <strain evidence="2">UMSG3</strain>
    </source>
</reference>
<keyword evidence="3" id="KW-1185">Reference proteome</keyword>
<dbReference type="EMBL" id="MCBQ01022346">
    <property type="protein sequence ID" value="RKF51347.1"/>
    <property type="molecule type" value="Genomic_DNA"/>
</dbReference>
<evidence type="ECO:0000313" key="3">
    <source>
        <dbReference type="Proteomes" id="UP000283383"/>
    </source>
</evidence>
<protein>
    <submittedName>
        <fullName evidence="2">Uncharacterized protein</fullName>
    </submittedName>
</protein>
<organism evidence="2 3">
    <name type="scientific">Golovinomyces cichoracearum</name>
    <dbReference type="NCBI Taxonomy" id="62708"/>
    <lineage>
        <taxon>Eukaryota</taxon>
        <taxon>Fungi</taxon>
        <taxon>Dikarya</taxon>
        <taxon>Ascomycota</taxon>
        <taxon>Pezizomycotina</taxon>
        <taxon>Leotiomycetes</taxon>
        <taxon>Erysiphales</taxon>
        <taxon>Erysiphaceae</taxon>
        <taxon>Golovinomyces</taxon>
    </lineage>
</organism>
<feature type="region of interest" description="Disordered" evidence="1">
    <location>
        <begin position="79"/>
        <end position="98"/>
    </location>
</feature>
<feature type="compositionally biased region" description="Basic and acidic residues" evidence="1">
    <location>
        <begin position="79"/>
        <end position="94"/>
    </location>
</feature>
<sequence>MGDLWGRFLRHTRMAALINPAGPEEYDTICDVLFEMGYFRVQRWAHPEFLTNEIYMSMMHVKRMERNITIRIAPRKASSDYSKRIKKEGPHSKAETPASIRRGLYSRYSWLGRLE</sequence>
<evidence type="ECO:0000313" key="2">
    <source>
        <dbReference type="EMBL" id="RKF51347.1"/>
    </source>
</evidence>
<dbReference type="AlphaFoldDB" id="A0A420H1I7"/>
<name>A0A420H1I7_9PEZI</name>
<accession>A0A420H1I7</accession>
<evidence type="ECO:0000256" key="1">
    <source>
        <dbReference type="SAM" id="MobiDB-lite"/>
    </source>
</evidence>